<dbReference type="GO" id="GO:0008168">
    <property type="term" value="F:methyltransferase activity"/>
    <property type="evidence" value="ECO:0007669"/>
    <property type="project" value="UniProtKB-KW"/>
</dbReference>
<dbReference type="CDD" id="cd02440">
    <property type="entry name" value="AdoMet_MTases"/>
    <property type="match status" value="1"/>
</dbReference>
<dbReference type="Gene3D" id="3.40.50.150">
    <property type="entry name" value="Vaccinia Virus protein VP39"/>
    <property type="match status" value="1"/>
</dbReference>
<evidence type="ECO:0000256" key="1">
    <source>
        <dbReference type="SAM" id="MobiDB-lite"/>
    </source>
</evidence>
<sequence length="382" mass="40675">MNWEKEAGRLADRVADPDSRWLAPVATVPRHELVPRWWEADGTGAWVLRNGADDPAAWAQAAYGDRSLVTRVGPLHADRAGPGDRPEGLPTSSATLPSLVVRMLRHGRLGDGLSLLDLGTGAGGLTAYASRRIGDHLVTSLDVDPYLTEAAGVRLAAMGLLHPTFVTADATTRVPGAYERIVSTVGLPAGPGLRPVLAALVPGGRIATTIGRTSLIVTGWKHNDGDVVGVVERDTAGFMLTRSGDDYPPALTGLFALARTSEGETTGIGRYPVVDVAEAWELRSMLEVTTPGVESAFETDGETRTAYLVHPDGSWARATAEWTDPPEVHQGGPQRLWGALERVRNRLNTEGSLPLLGARVRITPDGVVHLSRGGWRGSLGDR</sequence>
<feature type="region of interest" description="Disordered" evidence="1">
    <location>
        <begin position="74"/>
        <end position="93"/>
    </location>
</feature>
<name>A0ABU2VVK9_9ACTN</name>
<dbReference type="Proteomes" id="UP001180556">
    <property type="component" value="Unassembled WGS sequence"/>
</dbReference>
<dbReference type="GO" id="GO:0032259">
    <property type="term" value="P:methylation"/>
    <property type="evidence" value="ECO:0007669"/>
    <property type="project" value="UniProtKB-KW"/>
</dbReference>
<reference evidence="3" key="1">
    <citation type="submission" date="2023-07" db="EMBL/GenBank/DDBJ databases">
        <title>30 novel species of actinomycetes from the DSMZ collection.</title>
        <authorList>
            <person name="Nouioui I."/>
        </authorList>
    </citation>
    <scope>NUCLEOTIDE SEQUENCE [LARGE SCALE GENOMIC DNA]</scope>
    <source>
        <strain evidence="3">DSM 40932</strain>
    </source>
</reference>
<evidence type="ECO:0000313" key="3">
    <source>
        <dbReference type="Proteomes" id="UP001180556"/>
    </source>
</evidence>
<comment type="caution">
    <text evidence="2">The sequence shown here is derived from an EMBL/GenBank/DDBJ whole genome shotgun (WGS) entry which is preliminary data.</text>
</comment>
<keyword evidence="3" id="KW-1185">Reference proteome</keyword>
<protein>
    <submittedName>
        <fullName evidence="2">Methyltransferase type 11</fullName>
    </submittedName>
</protein>
<gene>
    <name evidence="2" type="ORF">RM717_01245</name>
</gene>
<evidence type="ECO:0000313" key="2">
    <source>
        <dbReference type="EMBL" id="MDT0489129.1"/>
    </source>
</evidence>
<organism evidence="2 3">
    <name type="scientific">Streptomyces stephensoniae</name>
    <dbReference type="NCBI Taxonomy" id="3375367"/>
    <lineage>
        <taxon>Bacteria</taxon>
        <taxon>Bacillati</taxon>
        <taxon>Actinomycetota</taxon>
        <taxon>Actinomycetes</taxon>
        <taxon>Kitasatosporales</taxon>
        <taxon>Streptomycetaceae</taxon>
        <taxon>Streptomyces</taxon>
    </lineage>
</organism>
<dbReference type="Pfam" id="PF01135">
    <property type="entry name" value="PCMT"/>
    <property type="match status" value="1"/>
</dbReference>
<feature type="compositionally biased region" description="Basic and acidic residues" evidence="1">
    <location>
        <begin position="76"/>
        <end position="87"/>
    </location>
</feature>
<accession>A0ABU2VVK9</accession>
<keyword evidence="2" id="KW-0489">Methyltransferase</keyword>
<dbReference type="RefSeq" id="WP_311595568.1">
    <property type="nucleotide sequence ID" value="NZ_JAVRFG010000002.1"/>
</dbReference>
<dbReference type="InterPro" id="IPR029063">
    <property type="entry name" value="SAM-dependent_MTases_sf"/>
</dbReference>
<proteinExistence type="predicted"/>
<dbReference type="SUPFAM" id="SSF53335">
    <property type="entry name" value="S-adenosyl-L-methionine-dependent methyltransferases"/>
    <property type="match status" value="1"/>
</dbReference>
<keyword evidence="2" id="KW-0808">Transferase</keyword>
<dbReference type="EMBL" id="JAVRFG010000002">
    <property type="protein sequence ID" value="MDT0489129.1"/>
    <property type="molecule type" value="Genomic_DNA"/>
</dbReference>